<evidence type="ECO:0000313" key="2">
    <source>
        <dbReference type="EMBL" id="OUI97410.1"/>
    </source>
</evidence>
<evidence type="ECO:0000313" key="3">
    <source>
        <dbReference type="Proteomes" id="UP000194999"/>
    </source>
</evidence>
<dbReference type="AlphaFoldDB" id="A0A252AZ84"/>
<gene>
    <name evidence="2" type="ORF">HK15_03225</name>
</gene>
<dbReference type="RefSeq" id="WP_086658207.1">
    <property type="nucleotide sequence ID" value="NZ_JBDNYG010000005.1"/>
</dbReference>
<comment type="caution">
    <text evidence="2">The sequence shown here is derived from an EMBL/GenBank/DDBJ whole genome shotgun (WGS) entry which is preliminary data.</text>
</comment>
<dbReference type="EMBL" id="JOOY01000153">
    <property type="protein sequence ID" value="OUI97410.1"/>
    <property type="molecule type" value="Genomic_DNA"/>
</dbReference>
<name>A0A252AZ84_9PROT</name>
<sequence>MDIFLSPGDSPLTITPGETTLHIRVSCNRDTSQQNPPPVLPEAVSVTPRRRRFAMIGLGVLAMLGAGLYSQMRATPAPPSSSNQSNLILPDPPKFPLRPVPRQQALPLPQQETAPMQPAPSPLNQAFGLH</sequence>
<dbReference type="Proteomes" id="UP000194999">
    <property type="component" value="Unassembled WGS sequence"/>
</dbReference>
<reference evidence="2 3" key="1">
    <citation type="submission" date="2014-06" db="EMBL/GenBank/DDBJ databases">
        <authorList>
            <person name="Ju J."/>
            <person name="Zhang J."/>
        </authorList>
    </citation>
    <scope>NUCLEOTIDE SEQUENCE [LARGE SCALE GENOMIC DNA]</scope>
    <source>
        <strain evidence="2">DmW_048</strain>
    </source>
</reference>
<feature type="region of interest" description="Disordered" evidence="1">
    <location>
        <begin position="72"/>
        <end position="130"/>
    </location>
</feature>
<protein>
    <submittedName>
        <fullName evidence="2">Uncharacterized protein</fullName>
    </submittedName>
</protein>
<feature type="compositionally biased region" description="Pro residues" evidence="1">
    <location>
        <begin position="90"/>
        <end position="99"/>
    </location>
</feature>
<accession>A0A252AZ84</accession>
<organism evidence="2 3">
    <name type="scientific">Acetobacter orientalis</name>
    <dbReference type="NCBI Taxonomy" id="146474"/>
    <lineage>
        <taxon>Bacteria</taxon>
        <taxon>Pseudomonadati</taxon>
        <taxon>Pseudomonadota</taxon>
        <taxon>Alphaproteobacteria</taxon>
        <taxon>Acetobacterales</taxon>
        <taxon>Acetobacteraceae</taxon>
        <taxon>Acetobacter</taxon>
    </lineage>
</organism>
<evidence type="ECO:0000256" key="1">
    <source>
        <dbReference type="SAM" id="MobiDB-lite"/>
    </source>
</evidence>
<proteinExistence type="predicted"/>